<reference evidence="2 3" key="1">
    <citation type="submission" date="2017-06" db="EMBL/GenBank/DDBJ databases">
        <title>A platform for efficient transgenesis in Macrostomum lignano, a flatworm model organism for stem cell research.</title>
        <authorList>
            <person name="Berezikov E."/>
        </authorList>
    </citation>
    <scope>NUCLEOTIDE SEQUENCE [LARGE SCALE GENOMIC DNA]</scope>
    <source>
        <strain evidence="2">DV1</strain>
        <tissue evidence="2">Whole organism</tissue>
    </source>
</reference>
<keyword evidence="3" id="KW-1185">Reference proteome</keyword>
<protein>
    <submittedName>
        <fullName evidence="2">Uncharacterized protein</fullName>
    </submittedName>
</protein>
<sequence length="642" mass="69903">PSSVTTQQQPLPPPLQLFVVGASGGSDAASLQLQQRHQQQQHLQFTWQQDFGSGIVYSLTELLPIPLPCGIAVDDLVPVLSNRHQLPEFTRPQLHQSLTEFVVKSTANYFDKICEQRRAAVGAVGLGGAADLNNCAEQLCREFRLVKTYSTLVQTAGVQADHDEPDCGDSASVLSSSLASNSSPSHNTANSFDSVSGCGGSAGSDVERSEFRRAYLQLVNCAPSKAAKLVKIERAMAKQVEDLLSSAGRAMRELSAKQQAVMEEAVAQSGHRYTDEDINRLNAQHVSNLTGEAQRWRNELVMLKDRQKAAHRQLVLCQLNSLAALDSRLLPAAEPVANPSGPDAGAESSTPADGDAKLSELSGEAGINVTEDPNESYRNPIAWEESFTISVGTQLKTQHNLRLLSADLRRLLSPNSAADRLQTALSLYSDSLSAFVLLSSRDQACNPHVSASLKFSDLCERSADFHFDDYGRQMESIWRRINEANPAASSGGSNSASAIGKPSVGDVFITRHSNLNGAQLVFHLITESGDCPELTSQHPVIAQGLRRIVRTALVHDVNCLTLPLLLTTQLTEEMTITWCQKRAELVLKTIKGFLVEYITWQSHRTPRCFQFLLPAGLSESMLQSFSSCIQSIFSLSHVALMK</sequence>
<name>A0A267EQI2_9PLAT</name>
<evidence type="ECO:0000313" key="2">
    <source>
        <dbReference type="EMBL" id="PAA63751.1"/>
    </source>
</evidence>
<gene>
    <name evidence="2" type="ORF">BOX15_Mlig002551g2</name>
</gene>
<organism evidence="2 3">
    <name type="scientific">Macrostomum lignano</name>
    <dbReference type="NCBI Taxonomy" id="282301"/>
    <lineage>
        <taxon>Eukaryota</taxon>
        <taxon>Metazoa</taxon>
        <taxon>Spiralia</taxon>
        <taxon>Lophotrochozoa</taxon>
        <taxon>Platyhelminthes</taxon>
        <taxon>Rhabditophora</taxon>
        <taxon>Macrostomorpha</taxon>
        <taxon>Macrostomida</taxon>
        <taxon>Macrostomidae</taxon>
        <taxon>Macrostomum</taxon>
    </lineage>
</organism>
<dbReference type="STRING" id="282301.A0A267EQI2"/>
<dbReference type="Proteomes" id="UP000215902">
    <property type="component" value="Unassembled WGS sequence"/>
</dbReference>
<comment type="caution">
    <text evidence="2">The sequence shown here is derived from an EMBL/GenBank/DDBJ whole genome shotgun (WGS) entry which is preliminary data.</text>
</comment>
<dbReference type="PANTHER" id="PTHR16525:SF0">
    <property type="entry name" value="PROTEIN C12ORF4"/>
    <property type="match status" value="1"/>
</dbReference>
<dbReference type="Pfam" id="PF10154">
    <property type="entry name" value="Fy-3"/>
    <property type="match status" value="1"/>
</dbReference>
<dbReference type="InterPro" id="IPR019311">
    <property type="entry name" value="Fy-3"/>
</dbReference>
<feature type="region of interest" description="Disordered" evidence="1">
    <location>
        <begin position="333"/>
        <end position="358"/>
    </location>
</feature>
<feature type="compositionally biased region" description="Low complexity" evidence="1">
    <location>
        <begin position="170"/>
        <end position="185"/>
    </location>
</feature>
<dbReference type="OrthoDB" id="415359at2759"/>
<accession>A0A267EQI2</accession>
<dbReference type="PANTHER" id="PTHR16525">
    <property type="entry name" value="PROTEIN C12ORF4"/>
    <property type="match status" value="1"/>
</dbReference>
<dbReference type="EMBL" id="NIVC01001816">
    <property type="protein sequence ID" value="PAA63751.1"/>
    <property type="molecule type" value="Genomic_DNA"/>
</dbReference>
<evidence type="ECO:0000256" key="1">
    <source>
        <dbReference type="SAM" id="MobiDB-lite"/>
    </source>
</evidence>
<feature type="non-terminal residue" evidence="2">
    <location>
        <position position="1"/>
    </location>
</feature>
<dbReference type="AlphaFoldDB" id="A0A267EQI2"/>
<evidence type="ECO:0000313" key="3">
    <source>
        <dbReference type="Proteomes" id="UP000215902"/>
    </source>
</evidence>
<dbReference type="GO" id="GO:0005737">
    <property type="term" value="C:cytoplasm"/>
    <property type="evidence" value="ECO:0007669"/>
    <property type="project" value="TreeGrafter"/>
</dbReference>
<proteinExistence type="predicted"/>
<feature type="region of interest" description="Disordered" evidence="1">
    <location>
        <begin position="160"/>
        <end position="197"/>
    </location>
</feature>